<protein>
    <submittedName>
        <fullName evidence="2">Uncharacterized protein</fullName>
    </submittedName>
</protein>
<organism evidence="2">
    <name type="scientific">bioreactor metagenome</name>
    <dbReference type="NCBI Taxonomy" id="1076179"/>
    <lineage>
        <taxon>unclassified sequences</taxon>
        <taxon>metagenomes</taxon>
        <taxon>ecological metagenomes</taxon>
    </lineage>
</organism>
<name>A0A645BJG8_9ZZZZ</name>
<dbReference type="EMBL" id="VSSQ01019355">
    <property type="protein sequence ID" value="MPM63343.1"/>
    <property type="molecule type" value="Genomic_DNA"/>
</dbReference>
<comment type="caution">
    <text evidence="2">The sequence shown here is derived from an EMBL/GenBank/DDBJ whole genome shotgun (WGS) entry which is preliminary data.</text>
</comment>
<dbReference type="AlphaFoldDB" id="A0A645BJG8"/>
<evidence type="ECO:0000256" key="1">
    <source>
        <dbReference type="SAM" id="Phobius"/>
    </source>
</evidence>
<evidence type="ECO:0000313" key="2">
    <source>
        <dbReference type="EMBL" id="MPM63343.1"/>
    </source>
</evidence>
<reference evidence="2" key="1">
    <citation type="submission" date="2019-08" db="EMBL/GenBank/DDBJ databases">
        <authorList>
            <person name="Kucharzyk K."/>
            <person name="Murdoch R.W."/>
            <person name="Higgins S."/>
            <person name="Loffler F."/>
        </authorList>
    </citation>
    <scope>NUCLEOTIDE SEQUENCE</scope>
</reference>
<keyword evidence="1" id="KW-0812">Transmembrane</keyword>
<feature type="transmembrane region" description="Helical" evidence="1">
    <location>
        <begin position="66"/>
        <end position="89"/>
    </location>
</feature>
<proteinExistence type="predicted"/>
<keyword evidence="1" id="KW-1133">Transmembrane helix</keyword>
<keyword evidence="1" id="KW-0472">Membrane</keyword>
<accession>A0A645BJG8</accession>
<gene>
    <name evidence="2" type="ORF">SDC9_110223</name>
</gene>
<sequence length="122" mass="14592">MLYKNLIRQLLQRFLQPQRFLQVLVDFHIAYIPFQDIPLRMIRRQKHLFAGVPACSESEAITRIQYIHYVVRHIIACPHFGIIILFVIFRRKQHIKLFIGDVNVCKFFKNSFELFGFGVDQD</sequence>